<dbReference type="PROSITE" id="PS00211">
    <property type="entry name" value="ABC_TRANSPORTER_1"/>
    <property type="match status" value="2"/>
</dbReference>
<keyword evidence="8" id="KW-0175">Coiled coil</keyword>
<dbReference type="RefSeq" id="WP_184228366.1">
    <property type="nucleotide sequence ID" value="NZ_JACHDE010000021.1"/>
</dbReference>
<dbReference type="SUPFAM" id="SSF52540">
    <property type="entry name" value="P-loop containing nucleoside triphosphate hydrolases"/>
    <property type="match status" value="2"/>
</dbReference>
<dbReference type="InterPro" id="IPR003439">
    <property type="entry name" value="ABC_transporter-like_ATP-bd"/>
</dbReference>
<evidence type="ECO:0000259" key="10">
    <source>
        <dbReference type="PROSITE" id="PS50893"/>
    </source>
</evidence>
<comment type="similarity">
    <text evidence="6">Belongs to the ABC transporter superfamily. ABCF family. YheS subfamily.</text>
</comment>
<dbReference type="CDD" id="cd03221">
    <property type="entry name" value="ABCF_EF-3"/>
    <property type="match status" value="2"/>
</dbReference>
<evidence type="ECO:0000256" key="6">
    <source>
        <dbReference type="ARBA" id="ARBA00061571"/>
    </source>
</evidence>
<evidence type="ECO:0000256" key="8">
    <source>
        <dbReference type="SAM" id="Coils"/>
    </source>
</evidence>
<dbReference type="FunFam" id="3.40.50.300:FF:000011">
    <property type="entry name" value="Putative ABC transporter ATP-binding component"/>
    <property type="match status" value="1"/>
</dbReference>
<keyword evidence="2" id="KW-0472">Membrane</keyword>
<dbReference type="GO" id="GO:0016887">
    <property type="term" value="F:ATP hydrolysis activity"/>
    <property type="evidence" value="ECO:0007669"/>
    <property type="project" value="InterPro"/>
</dbReference>
<dbReference type="SMART" id="SM00382">
    <property type="entry name" value="AAA"/>
    <property type="match status" value="2"/>
</dbReference>
<dbReference type="InterPro" id="IPR032781">
    <property type="entry name" value="ABC_tran_Xtn"/>
</dbReference>
<gene>
    <name evidence="11" type="ORF">HDG41_006668</name>
</gene>
<comment type="caution">
    <text evidence="11">The sequence shown here is derived from an EMBL/GenBank/DDBJ whole genome shotgun (WGS) entry which is preliminary data.</text>
</comment>
<dbReference type="FunFam" id="3.40.50.300:FF:002053">
    <property type="entry name" value="ABC transporter ATP-binding protein"/>
    <property type="match status" value="1"/>
</dbReference>
<keyword evidence="5 11" id="KW-0067">ATP-binding</keyword>
<evidence type="ECO:0000256" key="7">
    <source>
        <dbReference type="ARBA" id="ARBA00069073"/>
    </source>
</evidence>
<proteinExistence type="inferred from homology"/>
<dbReference type="Proteomes" id="UP000592820">
    <property type="component" value="Unassembled WGS sequence"/>
</dbReference>
<name>A0A7W8LCM3_9BURK</name>
<dbReference type="AlphaFoldDB" id="A0A7W8LCM3"/>
<evidence type="ECO:0000256" key="2">
    <source>
        <dbReference type="ARBA" id="ARBA00022519"/>
    </source>
</evidence>
<dbReference type="PROSITE" id="PS50893">
    <property type="entry name" value="ABC_TRANSPORTER_2"/>
    <property type="match status" value="2"/>
</dbReference>
<feature type="domain" description="ABC transporter" evidence="10">
    <location>
        <begin position="2"/>
        <end position="246"/>
    </location>
</feature>
<dbReference type="GO" id="GO:0005524">
    <property type="term" value="F:ATP binding"/>
    <property type="evidence" value="ECO:0007669"/>
    <property type="project" value="UniProtKB-KW"/>
</dbReference>
<dbReference type="InterPro" id="IPR027417">
    <property type="entry name" value="P-loop_NTPase"/>
</dbReference>
<protein>
    <recommendedName>
        <fullName evidence="7">Probable ATP-binding protein YheS</fullName>
    </recommendedName>
</protein>
<organism evidence="11 12">
    <name type="scientific">Paraburkholderia youngii</name>
    <dbReference type="NCBI Taxonomy" id="2782701"/>
    <lineage>
        <taxon>Bacteria</taxon>
        <taxon>Pseudomonadati</taxon>
        <taxon>Pseudomonadota</taxon>
        <taxon>Betaproteobacteria</taxon>
        <taxon>Burkholderiales</taxon>
        <taxon>Burkholderiaceae</taxon>
        <taxon>Paraburkholderia</taxon>
    </lineage>
</organism>
<evidence type="ECO:0000313" key="11">
    <source>
        <dbReference type="EMBL" id="MBB5404572.1"/>
    </source>
</evidence>
<dbReference type="InterPro" id="IPR003593">
    <property type="entry name" value="AAA+_ATPase"/>
</dbReference>
<dbReference type="InterPro" id="IPR050611">
    <property type="entry name" value="ABCF"/>
</dbReference>
<dbReference type="Gene3D" id="3.40.50.300">
    <property type="entry name" value="P-loop containing nucleotide triphosphate hydrolases"/>
    <property type="match status" value="2"/>
</dbReference>
<feature type="compositionally biased region" description="Low complexity" evidence="9">
    <location>
        <begin position="539"/>
        <end position="556"/>
    </location>
</feature>
<evidence type="ECO:0000256" key="9">
    <source>
        <dbReference type="SAM" id="MobiDB-lite"/>
    </source>
</evidence>
<keyword evidence="1" id="KW-1003">Cell membrane</keyword>
<keyword evidence="3" id="KW-0677">Repeat</keyword>
<accession>A0A7W8LCM3</accession>
<reference evidence="11 12" key="1">
    <citation type="submission" date="2020-08" db="EMBL/GenBank/DDBJ databases">
        <title>Genomic Encyclopedia of Type Strains, Phase IV (KMG-V): Genome sequencing to study the core and pangenomes of soil and plant-associated prokaryotes.</title>
        <authorList>
            <person name="Whitman W."/>
        </authorList>
    </citation>
    <scope>NUCLEOTIDE SEQUENCE [LARGE SCALE GENOMIC DNA]</scope>
    <source>
        <strain evidence="11 12">JPY162</strain>
    </source>
</reference>
<keyword evidence="4" id="KW-0547">Nucleotide-binding</keyword>
<dbReference type="Pfam" id="PF00005">
    <property type="entry name" value="ABC_tran"/>
    <property type="match status" value="2"/>
</dbReference>
<dbReference type="PANTHER" id="PTHR19211:SF14">
    <property type="entry name" value="ATP-BINDING CASSETTE SUB-FAMILY F MEMBER 1"/>
    <property type="match status" value="1"/>
</dbReference>
<evidence type="ECO:0000313" key="12">
    <source>
        <dbReference type="Proteomes" id="UP000592820"/>
    </source>
</evidence>
<dbReference type="EMBL" id="JACHDE010000021">
    <property type="protein sequence ID" value="MBB5404572.1"/>
    <property type="molecule type" value="Genomic_DNA"/>
</dbReference>
<feature type="domain" description="ABC transporter" evidence="10">
    <location>
        <begin position="313"/>
        <end position="532"/>
    </location>
</feature>
<dbReference type="Pfam" id="PF12848">
    <property type="entry name" value="ABC_tran_Xtn"/>
    <property type="match status" value="1"/>
</dbReference>
<keyword evidence="2" id="KW-0997">Cell inner membrane</keyword>
<feature type="region of interest" description="Disordered" evidence="9">
    <location>
        <begin position="539"/>
        <end position="559"/>
    </location>
</feature>
<evidence type="ECO:0000256" key="1">
    <source>
        <dbReference type="ARBA" id="ARBA00022475"/>
    </source>
</evidence>
<evidence type="ECO:0000256" key="3">
    <source>
        <dbReference type="ARBA" id="ARBA00022737"/>
    </source>
</evidence>
<feature type="coiled-coil region" evidence="8">
    <location>
        <begin position="577"/>
        <end position="639"/>
    </location>
</feature>
<sequence length="651" mass="71995">MIRFNQFSLARGTKPLFDNTTFTLNPGEKAGLVGANGAGKSTLFAVLRGELHADGGDFSIPPTWRIAHVAQETPAVDKTALAYTLDGDAALRDIEARIASASAAHDGAAEAEAHAAFADADGYTAPARAEALLLGLGFTLDQTREPVTSFSGGWRMRLNLAQALMCRSDLLLLDEPTNHLDLDAIVWLEDWLNRYAGTLIVISHDREFLDSVCNVTLHLENQQIKRYGGNYSQFEVLRAQQIALQQSAYEKQQRTVAHLQSYINRFKAQATKARQAQSRVKALEKMELIAPAHVASPFTFEFRTPDSAPNPMMVMEDVRCGYHAEDGSEIPIVERVMLSIQNGQRIGLLGANGQGKSTLIKTLAGTLEPLSGHVREGKGLRIGYFAQHQLETLRPDDTPLQHLARLAPDTREQELRDFLGSFNFSGDMATAKIAPFSGGEKARLALALIIWQKPNLLLLDEPTNHLDLETRHALTMALAQFEGTLILVSHDRHLLRATTDQFMLVAKHRLQEFDGDLDDYRDWLLQHAAEQRAALKANASGASDAASSGAANGDGNVNRKEQRRLEAETRQKLAHLKKPLQSRIAKIEKEMDALNAEKTTLDAFVVDPASYEPEQKSRLTEAIRRQADVNARLDTLEAEWLETHEELEQIG</sequence>
<dbReference type="InterPro" id="IPR017871">
    <property type="entry name" value="ABC_transporter-like_CS"/>
</dbReference>
<evidence type="ECO:0000256" key="5">
    <source>
        <dbReference type="ARBA" id="ARBA00022840"/>
    </source>
</evidence>
<evidence type="ECO:0000256" key="4">
    <source>
        <dbReference type="ARBA" id="ARBA00022741"/>
    </source>
</evidence>
<dbReference type="PANTHER" id="PTHR19211">
    <property type="entry name" value="ATP-BINDING TRANSPORT PROTEIN-RELATED"/>
    <property type="match status" value="1"/>
</dbReference>